<evidence type="ECO:0000256" key="1">
    <source>
        <dbReference type="SAM" id="SignalP"/>
    </source>
</evidence>
<proteinExistence type="predicted"/>
<accession>A0ABW2W8C6</accession>
<name>A0ABW2W8C6_9ACTN</name>
<keyword evidence="1" id="KW-0732">Signal</keyword>
<sequence length="313" mass="32817">MRIRATVAAVSGALVLSALAAPLAQAEGSTSYSPADLTKSVQEARQAAAAAQSGRSAFAATADTGSPYALNFTFSNVKVNNGSSIVLGTGFHKAVPVTYKVTHGADVDINDPELYFDIELWRGGSYVEPTKVLIGDQWPNCTATSSTTANCTATIDIYPEIELTNSDATVWNIGGYAIDYNGEDPLADNVNWDNVGVAMQGNIGTTRLKRMAKLTVNASPEPVAKGATVTVSGKLTRADWPNARYVGLNGQSVKLQYRTKTGSYTTLKTITSGTGGALKTTVKATADGYYRFAFAGLASTAPVNATGDYVDVK</sequence>
<dbReference type="EMBL" id="JBHTEB010000001">
    <property type="protein sequence ID" value="MFD0315748.1"/>
    <property type="molecule type" value="Genomic_DNA"/>
</dbReference>
<organism evidence="2 3">
    <name type="scientific">Streptomyces flavalbus</name>
    <dbReference type="NCBI Taxonomy" id="2665155"/>
    <lineage>
        <taxon>Bacteria</taxon>
        <taxon>Bacillati</taxon>
        <taxon>Actinomycetota</taxon>
        <taxon>Actinomycetes</taxon>
        <taxon>Kitasatosporales</taxon>
        <taxon>Streptomycetaceae</taxon>
        <taxon>Streptomyces</taxon>
    </lineage>
</organism>
<dbReference type="RefSeq" id="WP_381609360.1">
    <property type="nucleotide sequence ID" value="NZ_JBHTEB010000001.1"/>
</dbReference>
<protein>
    <recommendedName>
        <fullName evidence="4">Calcium-binding protein</fullName>
    </recommendedName>
</protein>
<evidence type="ECO:0000313" key="2">
    <source>
        <dbReference type="EMBL" id="MFD0315748.1"/>
    </source>
</evidence>
<keyword evidence="3" id="KW-1185">Reference proteome</keyword>
<feature type="chain" id="PRO_5046086446" description="Calcium-binding protein" evidence="1">
    <location>
        <begin position="21"/>
        <end position="313"/>
    </location>
</feature>
<gene>
    <name evidence="2" type="ORF">ACFQZ6_16240</name>
</gene>
<reference evidence="3" key="1">
    <citation type="journal article" date="2019" name="Int. J. Syst. Evol. Microbiol.">
        <title>The Global Catalogue of Microorganisms (GCM) 10K type strain sequencing project: providing services to taxonomists for standard genome sequencing and annotation.</title>
        <authorList>
            <consortium name="The Broad Institute Genomics Platform"/>
            <consortium name="The Broad Institute Genome Sequencing Center for Infectious Disease"/>
            <person name="Wu L."/>
            <person name="Ma J."/>
        </authorList>
    </citation>
    <scope>NUCLEOTIDE SEQUENCE [LARGE SCALE GENOMIC DNA]</scope>
    <source>
        <strain evidence="3">CGMCC 4.7400</strain>
    </source>
</reference>
<feature type="signal peptide" evidence="1">
    <location>
        <begin position="1"/>
        <end position="20"/>
    </location>
</feature>
<evidence type="ECO:0008006" key="4">
    <source>
        <dbReference type="Google" id="ProtNLM"/>
    </source>
</evidence>
<comment type="caution">
    <text evidence="2">The sequence shown here is derived from an EMBL/GenBank/DDBJ whole genome shotgun (WGS) entry which is preliminary data.</text>
</comment>
<dbReference type="Proteomes" id="UP001597023">
    <property type="component" value="Unassembled WGS sequence"/>
</dbReference>
<evidence type="ECO:0000313" key="3">
    <source>
        <dbReference type="Proteomes" id="UP001597023"/>
    </source>
</evidence>